<dbReference type="eggNOG" id="COG0457">
    <property type="taxonomic scope" value="Bacteria"/>
</dbReference>
<dbReference type="Proteomes" id="UP000008461">
    <property type="component" value="Chromosome"/>
</dbReference>
<proteinExistence type="predicted"/>
<organism evidence="1 2">
    <name type="scientific">Haliscomenobacter hydrossis (strain ATCC 27775 / DSM 1100 / LMG 10767 / O)</name>
    <dbReference type="NCBI Taxonomy" id="760192"/>
    <lineage>
        <taxon>Bacteria</taxon>
        <taxon>Pseudomonadati</taxon>
        <taxon>Bacteroidota</taxon>
        <taxon>Saprospiria</taxon>
        <taxon>Saprospirales</taxon>
        <taxon>Haliscomenobacteraceae</taxon>
        <taxon>Haliscomenobacter</taxon>
    </lineage>
</organism>
<dbReference type="RefSeq" id="WP_013765835.1">
    <property type="nucleotide sequence ID" value="NC_015510.1"/>
</dbReference>
<dbReference type="HOGENOM" id="CLU_558686_0_0_10"/>
<protein>
    <recommendedName>
        <fullName evidence="3">MalT-like TPR region domain-containing protein</fullName>
    </recommendedName>
</protein>
<reference key="2">
    <citation type="submission" date="2011-04" db="EMBL/GenBank/DDBJ databases">
        <title>Complete sequence of chromosome of Haliscomenobacter hydrossis DSM 1100.</title>
        <authorList>
            <consortium name="US DOE Joint Genome Institute (JGI-PGF)"/>
            <person name="Lucas S."/>
            <person name="Han J."/>
            <person name="Lapidus A."/>
            <person name="Bruce D."/>
            <person name="Goodwin L."/>
            <person name="Pitluck S."/>
            <person name="Peters L."/>
            <person name="Kyrpides N."/>
            <person name="Mavromatis K."/>
            <person name="Ivanova N."/>
            <person name="Ovchinnikova G."/>
            <person name="Pagani I."/>
            <person name="Daligault H."/>
            <person name="Detter J.C."/>
            <person name="Han C."/>
            <person name="Land M."/>
            <person name="Hauser L."/>
            <person name="Markowitz V."/>
            <person name="Cheng J.-F."/>
            <person name="Hugenholtz P."/>
            <person name="Woyke T."/>
            <person name="Wu D."/>
            <person name="Verbarg S."/>
            <person name="Frueling A."/>
            <person name="Brambilla E."/>
            <person name="Klenk H.-P."/>
            <person name="Eisen J.A."/>
        </authorList>
    </citation>
    <scope>NUCLEOTIDE SEQUENCE</scope>
    <source>
        <strain>DSM 1100</strain>
    </source>
</reference>
<dbReference type="AlphaFoldDB" id="F4KVI2"/>
<gene>
    <name evidence="1" type="ordered locus">Halhy_3439</name>
</gene>
<dbReference type="KEGG" id="hhy:Halhy_3439"/>
<keyword evidence="2" id="KW-1185">Reference proteome</keyword>
<evidence type="ECO:0008006" key="3">
    <source>
        <dbReference type="Google" id="ProtNLM"/>
    </source>
</evidence>
<evidence type="ECO:0000313" key="2">
    <source>
        <dbReference type="Proteomes" id="UP000008461"/>
    </source>
</evidence>
<dbReference type="STRING" id="760192.Halhy_3439"/>
<dbReference type="OrthoDB" id="5684611at2"/>
<evidence type="ECO:0000313" key="1">
    <source>
        <dbReference type="EMBL" id="AEE51295.1"/>
    </source>
</evidence>
<name>F4KVI2_HALH1</name>
<sequence>MTGFRELVQLLKNYSADELIKVFDVSALQNLQFFASATADERNADLSTTVETLPFQTLEDSTFSKIELRNRLWDTLFFLDVNQDEFEEPNRVAYLCWQRLAVLKTLMGTGAIISLREIAEPLLQTAKKYELTLVVLEAAAHLRQFCALHDGNMESFEAYCRLIAEYEDILKAEQLAEDHYHAFWLQHTEPNSSPGSMAEQARASVLILQPYASKCHTAAFTLNYQFLQLQAAILEAKWAEVVQICEQASNLLGKKAVVNRSHVSAFLFNQALGLANLGHLEQASKILTRAIAEESVGGSNWFMFNELQLKLLLHQGEYIAAWRLFKFLCNHRKNGTWPRERKQVFNAVFLFLSDQQAIRLASRDKGLLLLNHMPAWHDQIPECNSNNLEIEATLLLLQMPKWIRKGESAALTESIQNYLNNSGAFAPHQQRWIALLDALEAIQHGQNQVAALELCQQKLAKMPLDYAVPETAPEILPIDVILKFALFA</sequence>
<accession>F4KVI2</accession>
<reference evidence="1 2" key="1">
    <citation type="journal article" date="2011" name="Stand. Genomic Sci.">
        <title>Complete genome sequence of Haliscomenobacter hydrossis type strain (O).</title>
        <authorList>
            <consortium name="US DOE Joint Genome Institute (JGI-PGF)"/>
            <person name="Daligault H."/>
            <person name="Lapidus A."/>
            <person name="Zeytun A."/>
            <person name="Nolan M."/>
            <person name="Lucas S."/>
            <person name="Del Rio T.G."/>
            <person name="Tice H."/>
            <person name="Cheng J.F."/>
            <person name="Tapia R."/>
            <person name="Han C."/>
            <person name="Goodwin L."/>
            <person name="Pitluck S."/>
            <person name="Liolios K."/>
            <person name="Pagani I."/>
            <person name="Ivanova N."/>
            <person name="Huntemann M."/>
            <person name="Mavromatis K."/>
            <person name="Mikhailova N."/>
            <person name="Pati A."/>
            <person name="Chen A."/>
            <person name="Palaniappan K."/>
            <person name="Land M."/>
            <person name="Hauser L."/>
            <person name="Brambilla E.M."/>
            <person name="Rohde M."/>
            <person name="Verbarg S."/>
            <person name="Goker M."/>
            <person name="Bristow J."/>
            <person name="Eisen J.A."/>
            <person name="Markowitz V."/>
            <person name="Hugenholtz P."/>
            <person name="Kyrpides N.C."/>
            <person name="Klenk H.P."/>
            <person name="Woyke T."/>
        </authorList>
    </citation>
    <scope>NUCLEOTIDE SEQUENCE [LARGE SCALE GENOMIC DNA]</scope>
    <source>
        <strain evidence="2">ATCC 27775 / DSM 1100 / LMG 10767 / O</strain>
    </source>
</reference>
<dbReference type="EMBL" id="CP002691">
    <property type="protein sequence ID" value="AEE51295.1"/>
    <property type="molecule type" value="Genomic_DNA"/>
</dbReference>